<feature type="domain" description="Glycosyltransferase 2-like" evidence="8">
    <location>
        <begin position="308"/>
        <end position="475"/>
    </location>
</feature>
<dbReference type="Pfam" id="PF13632">
    <property type="entry name" value="Glyco_trans_2_3"/>
    <property type="match status" value="1"/>
</dbReference>
<evidence type="ECO:0000256" key="6">
    <source>
        <dbReference type="ARBA" id="ARBA00023136"/>
    </source>
</evidence>
<evidence type="ECO:0000256" key="7">
    <source>
        <dbReference type="SAM" id="Phobius"/>
    </source>
</evidence>
<keyword evidence="6 7" id="KW-0472">Membrane</keyword>
<feature type="transmembrane region" description="Helical" evidence="7">
    <location>
        <begin position="148"/>
        <end position="171"/>
    </location>
</feature>
<reference evidence="9 10" key="1">
    <citation type="submission" date="2016-11" db="EMBL/GenBank/DDBJ databases">
        <authorList>
            <person name="Jaros S."/>
            <person name="Januszkiewicz K."/>
            <person name="Wedrychowicz H."/>
        </authorList>
    </citation>
    <scope>NUCLEOTIDE SEQUENCE [LARGE SCALE GENOMIC DNA]</scope>
    <source>
        <strain evidence="9 10">DSM 19436</strain>
    </source>
</reference>
<organism evidence="9 10">
    <name type="scientific">Kaistia soli DSM 19436</name>
    <dbReference type="NCBI Taxonomy" id="1122133"/>
    <lineage>
        <taxon>Bacteria</taxon>
        <taxon>Pseudomonadati</taxon>
        <taxon>Pseudomonadota</taxon>
        <taxon>Alphaproteobacteria</taxon>
        <taxon>Hyphomicrobiales</taxon>
        <taxon>Kaistiaceae</taxon>
        <taxon>Kaistia</taxon>
    </lineage>
</organism>
<evidence type="ECO:0000313" key="9">
    <source>
        <dbReference type="EMBL" id="SHF08591.1"/>
    </source>
</evidence>
<keyword evidence="3 9" id="KW-0808">Transferase</keyword>
<evidence type="ECO:0000256" key="1">
    <source>
        <dbReference type="ARBA" id="ARBA00004141"/>
    </source>
</evidence>
<dbReference type="Gene3D" id="3.90.550.10">
    <property type="entry name" value="Spore Coat Polysaccharide Biosynthesis Protein SpsA, Chain A"/>
    <property type="match status" value="1"/>
</dbReference>
<sequence>MNFREKWSISGAVAPTERKSASSSDTLSACAAALGLAFEPRPERDGFRARTEPGDQSDIGEIAAAIRAGRAAMAMRDGEARLLIAPAAEEFQLLAARIAEQPGLRDRIAITTPAAIRRLLLNANQKSFAAHAIHGLSRQRPDLSARQLFTPAQLVVILSLLAGIAGAIYLAGWVTVAVLDILAALLFLAIIMIRMQAITLVTHNARQRRPDLPEADPARLPVYTILLPLHDEAHMIGDLLAAMERLVWPREKLDIKLIVEADDARTIAAIAALRLGPPYELIRVPAARPRTKPKALAFALPLARGEFVTVYDAEDRPDPMQLLEAYTAFAAANADLACLQAPLLIDNADTNGLTALFALEYSVQFDGILPWLATLDMPLPLGGTSNHFRRAALERVGGWDPYNVTEDADLGIRLARFGYRSATIQCPTYEEAPATVKSWLAQRTRWLKGWMLTLSLVRCLCICKHMMMFFLRAWSSVATVSQQLARGPRPSHV</sequence>
<keyword evidence="5 7" id="KW-1133">Transmembrane helix</keyword>
<dbReference type="OrthoDB" id="7431422at2"/>
<evidence type="ECO:0000313" key="10">
    <source>
        <dbReference type="Proteomes" id="UP000184485"/>
    </source>
</evidence>
<dbReference type="STRING" id="1122133.SAMN02745157_1602"/>
<keyword evidence="10" id="KW-1185">Reference proteome</keyword>
<dbReference type="InterPro" id="IPR001173">
    <property type="entry name" value="Glyco_trans_2-like"/>
</dbReference>
<dbReference type="InterPro" id="IPR029044">
    <property type="entry name" value="Nucleotide-diphossugar_trans"/>
</dbReference>
<proteinExistence type="predicted"/>
<evidence type="ECO:0000259" key="8">
    <source>
        <dbReference type="Pfam" id="PF13632"/>
    </source>
</evidence>
<dbReference type="AlphaFoldDB" id="A0A1M4YS88"/>
<comment type="subcellular location">
    <subcellularLocation>
        <location evidence="1">Membrane</location>
        <topology evidence="1">Multi-pass membrane protein</topology>
    </subcellularLocation>
</comment>
<name>A0A1M4YS88_9HYPH</name>
<dbReference type="SUPFAM" id="SSF53448">
    <property type="entry name" value="Nucleotide-diphospho-sugar transferases"/>
    <property type="match status" value="1"/>
</dbReference>
<dbReference type="GO" id="GO:0016020">
    <property type="term" value="C:membrane"/>
    <property type="evidence" value="ECO:0007669"/>
    <property type="project" value="UniProtKB-SubCell"/>
</dbReference>
<dbReference type="InterPro" id="IPR050321">
    <property type="entry name" value="Glycosyltr_2/OpgH_subfam"/>
</dbReference>
<evidence type="ECO:0000256" key="4">
    <source>
        <dbReference type="ARBA" id="ARBA00022692"/>
    </source>
</evidence>
<dbReference type="RefSeq" id="WP_073052150.1">
    <property type="nucleotide sequence ID" value="NZ_FQUP01000001.1"/>
</dbReference>
<dbReference type="EMBL" id="FQUP01000001">
    <property type="protein sequence ID" value="SHF08591.1"/>
    <property type="molecule type" value="Genomic_DNA"/>
</dbReference>
<evidence type="ECO:0000256" key="2">
    <source>
        <dbReference type="ARBA" id="ARBA00022676"/>
    </source>
</evidence>
<keyword evidence="4 7" id="KW-0812">Transmembrane</keyword>
<feature type="transmembrane region" description="Helical" evidence="7">
    <location>
        <begin position="177"/>
        <end position="201"/>
    </location>
</feature>
<keyword evidence="2" id="KW-0328">Glycosyltransferase</keyword>
<dbReference type="PANTHER" id="PTHR43867:SF2">
    <property type="entry name" value="CELLULOSE SYNTHASE CATALYTIC SUBUNIT A [UDP-FORMING]"/>
    <property type="match status" value="1"/>
</dbReference>
<gene>
    <name evidence="9" type="ORF">SAMN02745157_1602</name>
</gene>
<dbReference type="GO" id="GO:0016757">
    <property type="term" value="F:glycosyltransferase activity"/>
    <property type="evidence" value="ECO:0007669"/>
    <property type="project" value="UniProtKB-KW"/>
</dbReference>
<evidence type="ECO:0000256" key="5">
    <source>
        <dbReference type="ARBA" id="ARBA00022989"/>
    </source>
</evidence>
<accession>A0A1M4YS88</accession>
<protein>
    <submittedName>
        <fullName evidence="9">Glycosyltransferase like family 2</fullName>
    </submittedName>
</protein>
<dbReference type="PANTHER" id="PTHR43867">
    <property type="entry name" value="CELLULOSE SYNTHASE CATALYTIC SUBUNIT A [UDP-FORMING]"/>
    <property type="match status" value="1"/>
</dbReference>
<evidence type="ECO:0000256" key="3">
    <source>
        <dbReference type="ARBA" id="ARBA00022679"/>
    </source>
</evidence>
<dbReference type="Proteomes" id="UP000184485">
    <property type="component" value="Unassembled WGS sequence"/>
</dbReference>